<gene>
    <name evidence="1" type="ORF">J0I24_16340</name>
</gene>
<dbReference type="PANTHER" id="PTHR37941:SF1">
    <property type="entry name" value="FUMARASE E-RELATED"/>
    <property type="match status" value="1"/>
</dbReference>
<dbReference type="RefSeq" id="WP_276733168.1">
    <property type="nucleotide sequence ID" value="NZ_JAFKMR010000048.1"/>
</dbReference>
<evidence type="ECO:0000313" key="1">
    <source>
        <dbReference type="EMBL" id="MBN8745838.1"/>
    </source>
</evidence>
<accession>A0A8I1SXK6</accession>
<protein>
    <submittedName>
        <fullName evidence="1">Uncharacterized protein</fullName>
    </submittedName>
</protein>
<organism evidence="1 2">
    <name type="scientific">Thiomonas arsenitoxydans (strain DSM 22701 / CIP 110005 / 3As)</name>
    <dbReference type="NCBI Taxonomy" id="426114"/>
    <lineage>
        <taxon>Bacteria</taxon>
        <taxon>Pseudomonadati</taxon>
        <taxon>Pseudomonadota</taxon>
        <taxon>Betaproteobacteria</taxon>
        <taxon>Burkholderiales</taxon>
        <taxon>Thiomonas</taxon>
    </lineage>
</organism>
<dbReference type="EMBL" id="JAFKMR010000048">
    <property type="protein sequence ID" value="MBN8745838.1"/>
    <property type="molecule type" value="Genomic_DNA"/>
</dbReference>
<reference evidence="1" key="1">
    <citation type="submission" date="2021-02" db="EMBL/GenBank/DDBJ databases">
        <title>Thiocyanate and organic carbon inputs drive convergent selection for specific autotrophic Afipia and Thiobacillus strains within complex microbiomes.</title>
        <authorList>
            <person name="Huddy R.J."/>
            <person name="Sachdeva R."/>
            <person name="Kadzinga F."/>
            <person name="Kantor R.S."/>
            <person name="Harrison S.T.L."/>
            <person name="Banfield J.F."/>
        </authorList>
    </citation>
    <scope>NUCLEOTIDE SEQUENCE</scope>
    <source>
        <strain evidence="1">SCN18_13_7_16_R3_B_64_19</strain>
    </source>
</reference>
<dbReference type="Gene3D" id="1.20.120.330">
    <property type="entry name" value="Nucleotidyltransferases domain 2"/>
    <property type="match status" value="1"/>
</dbReference>
<sequence length="188" mass="20675">MTEITEDPLAEAAADAAQKIATQMMAEKGRGTILVGASRIDTALENLLKSVMAPGSPRDDNLFKPERPLGTFSAKIALAARLSLIEKPVEKAMQAVRKIRNDFAHSFDGICISDEQYQSRLAEAYSDARKNPLWGPMEALLTEAKVDKPLRDYIVLVTVLVAFMEACAHLQEKFSPAIPVRFSRSVEV</sequence>
<dbReference type="PANTHER" id="PTHR37941">
    <property type="entry name" value="FUMARASE E-RELATED"/>
    <property type="match status" value="1"/>
</dbReference>
<evidence type="ECO:0000313" key="2">
    <source>
        <dbReference type="Proteomes" id="UP000664800"/>
    </source>
</evidence>
<name>A0A8I1SXK6_THIA3</name>
<dbReference type="SUPFAM" id="SSF158668">
    <property type="entry name" value="MtlR-like"/>
    <property type="match status" value="1"/>
</dbReference>
<proteinExistence type="predicted"/>
<dbReference type="AlphaFoldDB" id="A0A8I1SXK6"/>
<comment type="caution">
    <text evidence="1">The sequence shown here is derived from an EMBL/GenBank/DDBJ whole genome shotgun (WGS) entry which is preliminary data.</text>
</comment>
<dbReference type="Proteomes" id="UP000664800">
    <property type="component" value="Unassembled WGS sequence"/>
</dbReference>
<dbReference type="InterPro" id="IPR038026">
    <property type="entry name" value="MtlR-like_sf"/>
</dbReference>
<dbReference type="InterPro" id="IPR007761">
    <property type="entry name" value="MtlR-like"/>
</dbReference>
<dbReference type="GO" id="GO:0045892">
    <property type="term" value="P:negative regulation of DNA-templated transcription"/>
    <property type="evidence" value="ECO:0007669"/>
    <property type="project" value="TreeGrafter"/>
</dbReference>